<feature type="chain" id="PRO_5030908360" description="Phosphoglycerate mutase" evidence="8">
    <location>
        <begin position="27"/>
        <end position="392"/>
    </location>
</feature>
<dbReference type="InterPro" id="IPR005952">
    <property type="entry name" value="Phosphogly_mut1"/>
</dbReference>
<sequence length="392" mass="43379">MAPGNLLHRRLLLVCTVASCPALAPGFVSGWAPSVPRGRFARQRSLVAGGSQFTGGVEHRQDGGGFVHSANDTTLRVPWLPRPSQFSNPDEVMAQAKHSLVMMRHGESAFNKHHVFTGWCDVPLTAVGRQEAREAGEILGARGLEFDVVFCSVLQRSTVTCSLALEACGQTWVDVRPRWQLNERHYGALQGLSKARIEEEYGSDLVSGWRQGYHVRPPPMGHDHPHWALMAQDRRYRDLVDTDTIPVTESLADTAVRVMELWHGEIAPLIAEGKRVLVIAHRNSLRALIRNLEGLSDEQVAQMTIPTGAPFVYPLEEHLRPVGVPLSCENGNNDDPEKSAGCGFQGIFLSDDQCEKSYRRTIAQCLSDWDEDPAHPPEACLNLTPDECVLDF</sequence>
<evidence type="ECO:0000256" key="3">
    <source>
        <dbReference type="ARBA" id="ARBA00023235"/>
    </source>
</evidence>
<name>A0A7S2RJU0_9STRA</name>
<reference evidence="9" key="1">
    <citation type="submission" date="2021-01" db="EMBL/GenBank/DDBJ databases">
        <authorList>
            <person name="Corre E."/>
            <person name="Pelletier E."/>
            <person name="Niang G."/>
            <person name="Scheremetjew M."/>
            <person name="Finn R."/>
            <person name="Kale V."/>
            <person name="Holt S."/>
            <person name="Cochrane G."/>
            <person name="Meng A."/>
            <person name="Brown T."/>
            <person name="Cohen L."/>
        </authorList>
    </citation>
    <scope>NUCLEOTIDE SEQUENCE</scope>
    <source>
        <strain evidence="9">CCMP1243</strain>
    </source>
</reference>
<evidence type="ECO:0000256" key="7">
    <source>
        <dbReference type="RuleBase" id="RU004511"/>
    </source>
</evidence>
<dbReference type="CDD" id="cd07067">
    <property type="entry name" value="HP_PGM_like"/>
    <property type="match status" value="1"/>
</dbReference>
<dbReference type="SUPFAM" id="SSF53254">
    <property type="entry name" value="Phosphoglycerate mutase-like"/>
    <property type="match status" value="1"/>
</dbReference>
<feature type="binding site" evidence="5">
    <location>
        <begin position="117"/>
        <end position="118"/>
    </location>
    <ligand>
        <name>substrate</name>
    </ligand>
</feature>
<accession>A0A7S2RJU0</accession>
<proteinExistence type="inferred from homology"/>
<feature type="binding site" evidence="5">
    <location>
        <position position="194"/>
    </location>
    <ligand>
        <name>substrate</name>
    </ligand>
</feature>
<dbReference type="InterPro" id="IPR029033">
    <property type="entry name" value="His_PPase_superfam"/>
</dbReference>
<comment type="similarity">
    <text evidence="1 7">Belongs to the phosphoglycerate mutase family. BPG-dependent PGAM subfamily.</text>
</comment>
<evidence type="ECO:0000256" key="6">
    <source>
        <dbReference type="PIRSR" id="PIRSR613078-3"/>
    </source>
</evidence>
<feature type="signal peptide" evidence="8">
    <location>
        <begin position="1"/>
        <end position="26"/>
    </location>
</feature>
<feature type="binding site" evidence="5">
    <location>
        <position position="156"/>
    </location>
    <ligand>
        <name>substrate</name>
    </ligand>
</feature>
<dbReference type="InterPro" id="IPR013078">
    <property type="entry name" value="His_Pase_superF_clade-1"/>
</dbReference>
<evidence type="ECO:0000256" key="4">
    <source>
        <dbReference type="PIRSR" id="PIRSR613078-1"/>
    </source>
</evidence>
<organism evidence="9">
    <name type="scientific">Rhizochromulina marina</name>
    <dbReference type="NCBI Taxonomy" id="1034831"/>
    <lineage>
        <taxon>Eukaryota</taxon>
        <taxon>Sar</taxon>
        <taxon>Stramenopiles</taxon>
        <taxon>Ochrophyta</taxon>
        <taxon>Dictyochophyceae</taxon>
        <taxon>Rhizochromulinales</taxon>
        <taxon>Rhizochromulina</taxon>
    </lineage>
</organism>
<feature type="binding site" evidence="5">
    <location>
        <begin position="183"/>
        <end position="186"/>
    </location>
    <ligand>
        <name>substrate</name>
    </ligand>
</feature>
<dbReference type="GO" id="GO:0004619">
    <property type="term" value="F:phosphoglycerate mutase activity"/>
    <property type="evidence" value="ECO:0007669"/>
    <property type="project" value="UniProtKB-EC"/>
</dbReference>
<feature type="site" description="Transition state stabilizer" evidence="6">
    <location>
        <position position="281"/>
    </location>
</feature>
<dbReference type="AlphaFoldDB" id="A0A7S2RJU0"/>
<feature type="active site" description="Proton donor/acceptor" evidence="4">
    <location>
        <position position="183"/>
    </location>
</feature>
<gene>
    <name evidence="9" type="ORF">RMAR1173_LOCUS5213</name>
</gene>
<dbReference type="SMART" id="SM00855">
    <property type="entry name" value="PGAM"/>
    <property type="match status" value="1"/>
</dbReference>
<keyword evidence="3 7" id="KW-0413">Isomerase</keyword>
<dbReference type="GO" id="GO:0006096">
    <property type="term" value="P:glycolytic process"/>
    <property type="evidence" value="ECO:0007669"/>
    <property type="project" value="UniProtKB-KW"/>
</dbReference>
<dbReference type="EMBL" id="HBHJ01008086">
    <property type="protein sequence ID" value="CAD9672941.1"/>
    <property type="molecule type" value="Transcribed_RNA"/>
</dbReference>
<feature type="binding site" evidence="5">
    <location>
        <begin position="104"/>
        <end position="111"/>
    </location>
    <ligand>
        <name>substrate</name>
    </ligand>
</feature>
<feature type="active site" description="Tele-phosphohistidine intermediate" evidence="4">
    <location>
        <position position="105"/>
    </location>
</feature>
<evidence type="ECO:0000256" key="8">
    <source>
        <dbReference type="SAM" id="SignalP"/>
    </source>
</evidence>
<dbReference type="InterPro" id="IPR001345">
    <property type="entry name" value="PG/BPGM_mutase_AS"/>
</dbReference>
<dbReference type="Gene3D" id="3.40.50.1240">
    <property type="entry name" value="Phosphoglycerate mutase-like"/>
    <property type="match status" value="1"/>
</dbReference>
<evidence type="ECO:0000313" key="9">
    <source>
        <dbReference type="EMBL" id="CAD9672941.1"/>
    </source>
</evidence>
<dbReference type="PROSITE" id="PS00175">
    <property type="entry name" value="PG_MUTASE"/>
    <property type="match status" value="1"/>
</dbReference>
<evidence type="ECO:0000256" key="5">
    <source>
        <dbReference type="PIRSR" id="PIRSR613078-2"/>
    </source>
</evidence>
<dbReference type="Pfam" id="PF00300">
    <property type="entry name" value="His_Phos_1"/>
    <property type="match status" value="1"/>
</dbReference>
<evidence type="ECO:0000256" key="2">
    <source>
        <dbReference type="ARBA" id="ARBA00023152"/>
    </source>
</evidence>
<keyword evidence="8" id="KW-0732">Signal</keyword>
<keyword evidence="2 7" id="KW-0324">Glycolysis</keyword>
<evidence type="ECO:0000256" key="1">
    <source>
        <dbReference type="ARBA" id="ARBA00006717"/>
    </source>
</evidence>
<dbReference type="HAMAP" id="MF_01039">
    <property type="entry name" value="PGAM_GpmA"/>
    <property type="match status" value="1"/>
</dbReference>
<dbReference type="PANTHER" id="PTHR11931">
    <property type="entry name" value="PHOSPHOGLYCERATE MUTASE"/>
    <property type="match status" value="1"/>
</dbReference>
<protein>
    <recommendedName>
        <fullName evidence="7">Phosphoglycerate mutase</fullName>
        <ecNumber evidence="7">5.4.2.11</ecNumber>
    </recommendedName>
</protein>
<comment type="catalytic activity">
    <reaction evidence="7">
        <text>(2R)-2-phosphoglycerate = (2R)-3-phosphoglycerate</text>
        <dbReference type="Rhea" id="RHEA:15901"/>
        <dbReference type="ChEBI" id="CHEBI:58272"/>
        <dbReference type="ChEBI" id="CHEBI:58289"/>
        <dbReference type="EC" id="5.4.2.11"/>
    </reaction>
</comment>
<dbReference type="NCBIfam" id="TIGR01258">
    <property type="entry name" value="pgm_1"/>
    <property type="match status" value="1"/>
</dbReference>
<dbReference type="EC" id="5.4.2.11" evidence="7"/>